<evidence type="ECO:0000256" key="11">
    <source>
        <dbReference type="ARBA" id="ARBA00023239"/>
    </source>
</evidence>
<reference evidence="16" key="1">
    <citation type="submission" date="2019-09" db="EMBL/GenBank/DDBJ databases">
        <title>Characterisation of the sponge microbiome using genome-centric metagenomics.</title>
        <authorList>
            <person name="Engelberts J.P."/>
            <person name="Robbins S.J."/>
            <person name="De Goeij J.M."/>
            <person name="Aranda M."/>
            <person name="Bell S.C."/>
            <person name="Webster N.S."/>
        </authorList>
    </citation>
    <scope>NUCLEOTIDE SEQUENCE</scope>
    <source>
        <strain evidence="16">SB0664_bin_43</strain>
    </source>
</reference>
<evidence type="ECO:0000259" key="15">
    <source>
        <dbReference type="Pfam" id="PF02737"/>
    </source>
</evidence>
<comment type="caution">
    <text evidence="16">The sequence shown here is derived from an EMBL/GenBank/DDBJ whole genome shotgun (WGS) entry which is preliminary data.</text>
</comment>
<evidence type="ECO:0000256" key="1">
    <source>
        <dbReference type="ARBA" id="ARBA00004275"/>
    </source>
</evidence>
<keyword evidence="10" id="KW-0413">Isomerase</keyword>
<dbReference type="GO" id="GO:0016853">
    <property type="term" value="F:isomerase activity"/>
    <property type="evidence" value="ECO:0007669"/>
    <property type="project" value="UniProtKB-KW"/>
</dbReference>
<evidence type="ECO:0000256" key="12">
    <source>
        <dbReference type="ARBA" id="ARBA00023268"/>
    </source>
</evidence>
<keyword evidence="6" id="KW-0560">Oxidoreductase</keyword>
<dbReference type="EMBL" id="VXRY01000520">
    <property type="protein sequence ID" value="MXY34905.1"/>
    <property type="molecule type" value="Genomic_DNA"/>
</dbReference>
<evidence type="ECO:0000256" key="13">
    <source>
        <dbReference type="ARBA" id="ARBA00049556"/>
    </source>
</evidence>
<evidence type="ECO:0000313" key="16">
    <source>
        <dbReference type="EMBL" id="MXY34905.1"/>
    </source>
</evidence>
<dbReference type="PANTHER" id="PTHR23309:SF49">
    <property type="entry name" value="PEROXISOMAL BIFUNCTIONAL ENZYME"/>
    <property type="match status" value="1"/>
</dbReference>
<keyword evidence="9" id="KW-0576">Peroxisome</keyword>
<dbReference type="AlphaFoldDB" id="A0A6B0Y3X0"/>
<evidence type="ECO:0000259" key="14">
    <source>
        <dbReference type="Pfam" id="PF00725"/>
    </source>
</evidence>
<protein>
    <submittedName>
        <fullName evidence="16">3-hydroxyacyl-CoA dehydrogenase</fullName>
    </submittedName>
</protein>
<proteinExistence type="predicted"/>
<dbReference type="UniPathway" id="UPA00659"/>
<name>A0A6B0Y3X0_9RHOB</name>
<comment type="catalytic activity">
    <reaction evidence="13">
        <text>a (3S)-3-hydroxyacyl-CoA + NAD(+) = a 3-oxoacyl-CoA + NADH + H(+)</text>
        <dbReference type="Rhea" id="RHEA:22432"/>
        <dbReference type="ChEBI" id="CHEBI:15378"/>
        <dbReference type="ChEBI" id="CHEBI:57318"/>
        <dbReference type="ChEBI" id="CHEBI:57540"/>
        <dbReference type="ChEBI" id="CHEBI:57945"/>
        <dbReference type="ChEBI" id="CHEBI:90726"/>
        <dbReference type="EC" id="1.1.1.35"/>
    </reaction>
</comment>
<dbReference type="SUPFAM" id="SSF51735">
    <property type="entry name" value="NAD(P)-binding Rossmann-fold domains"/>
    <property type="match status" value="1"/>
</dbReference>
<evidence type="ECO:0000256" key="4">
    <source>
        <dbReference type="ARBA" id="ARBA00022832"/>
    </source>
</evidence>
<sequence>MAVSLSSLDCIAIVTIDNPPVNAAGQAVRLGLMEALSKTEADASTRAVVLTCAGRTFIAGADVREFGKPPAEPHLPDVLNAIERASKPWVAAIHGTALGGGLETAMACHHRIATADAKLGLPEVTLGLIPGAGGTVRLPRLVAAETALNMIATGKPVGAAAALDAGLVDAIAQNGLLQDAIALAREAPDPGPLTDRPAQAPGDGAAFDAAASRIIGRARGQNAPRKAVQALRNTFSMPAADALAAERDAFLSLKADPQSAALRHIFFAERATTKTDRIKGAKLRALTRIGVIGGGTMGAGIASACLLSGYAVQLIERDAEAAEAAKARVLDTLDGSLKRALVSAETHERLIQAISASGSYADLGTADLVIEAVFEDMEVKKQVFAQTEAVARPDAILATNTSYLDVNEIAAGLKDPGRAIGLHFFSPAHIMKLLEIVVPDRVDDETLATAAAFARSLRKIPVLAGVCDGFIANRIMSAYRREAEYMIEDGAMPWEVDAAMVDFGLPMGVFQMGDLAGLDISWAMRKRQADTRDPKQRYVDVGDKLCEMGRFGRKTGRGYYVYGEGATGAPDPEVEALILAESERKGILRQPMSADDIMGCILGAMQAEGKRILDEGIARCADDIDVAMVNAFGFPRWRGGPMFMAPGTGGAR</sequence>
<organism evidence="16">
    <name type="scientific">Boseongicola sp. SB0664_bin_43</name>
    <dbReference type="NCBI Taxonomy" id="2604844"/>
    <lineage>
        <taxon>Bacteria</taxon>
        <taxon>Pseudomonadati</taxon>
        <taxon>Pseudomonadota</taxon>
        <taxon>Alphaproteobacteria</taxon>
        <taxon>Rhodobacterales</taxon>
        <taxon>Paracoccaceae</taxon>
        <taxon>Boseongicola</taxon>
    </lineage>
</organism>
<dbReference type="Gene3D" id="3.40.50.720">
    <property type="entry name" value="NAD(P)-binding Rossmann-like Domain"/>
    <property type="match status" value="1"/>
</dbReference>
<evidence type="ECO:0000256" key="2">
    <source>
        <dbReference type="ARBA" id="ARBA00005005"/>
    </source>
</evidence>
<keyword evidence="11" id="KW-0456">Lyase</keyword>
<dbReference type="Gene3D" id="1.10.1040.50">
    <property type="match status" value="1"/>
</dbReference>
<keyword evidence="5" id="KW-0442">Lipid degradation</keyword>
<dbReference type="SUPFAM" id="SSF48179">
    <property type="entry name" value="6-phosphogluconate dehydrogenase C-terminal domain-like"/>
    <property type="match status" value="2"/>
</dbReference>
<keyword evidence="8" id="KW-0443">Lipid metabolism</keyword>
<dbReference type="GO" id="GO:0003857">
    <property type="term" value="F:(3S)-3-hydroxyacyl-CoA dehydrogenase (NAD+) activity"/>
    <property type="evidence" value="ECO:0007669"/>
    <property type="project" value="UniProtKB-EC"/>
</dbReference>
<dbReference type="GO" id="GO:0004300">
    <property type="term" value="F:enoyl-CoA hydratase activity"/>
    <property type="evidence" value="ECO:0007669"/>
    <property type="project" value="UniProtKB-ARBA"/>
</dbReference>
<dbReference type="Pfam" id="PF02737">
    <property type="entry name" value="3HCDH_N"/>
    <property type="match status" value="1"/>
</dbReference>
<comment type="subcellular location">
    <subcellularLocation>
        <location evidence="1">Peroxisome</location>
    </subcellularLocation>
</comment>
<dbReference type="GO" id="GO:0006635">
    <property type="term" value="P:fatty acid beta-oxidation"/>
    <property type="evidence" value="ECO:0007669"/>
    <property type="project" value="UniProtKB-UniPathway"/>
</dbReference>
<feature type="domain" description="3-hydroxyacyl-CoA dehydrogenase C-terminal" evidence="14">
    <location>
        <begin position="469"/>
        <end position="562"/>
    </location>
</feature>
<dbReference type="Pfam" id="PF00378">
    <property type="entry name" value="ECH_1"/>
    <property type="match status" value="1"/>
</dbReference>
<dbReference type="GO" id="GO:0070403">
    <property type="term" value="F:NAD+ binding"/>
    <property type="evidence" value="ECO:0007669"/>
    <property type="project" value="InterPro"/>
</dbReference>
<comment type="subunit">
    <text evidence="3">Monomer.</text>
</comment>
<comment type="pathway">
    <text evidence="2">Lipid metabolism; fatty acid beta-oxidation.</text>
</comment>
<evidence type="ECO:0000256" key="7">
    <source>
        <dbReference type="ARBA" id="ARBA00023027"/>
    </source>
</evidence>
<keyword evidence="4" id="KW-0276">Fatty acid metabolism</keyword>
<evidence type="ECO:0000256" key="5">
    <source>
        <dbReference type="ARBA" id="ARBA00022963"/>
    </source>
</evidence>
<feature type="domain" description="3-hydroxyacyl-CoA dehydrogenase NAD binding" evidence="15">
    <location>
        <begin position="289"/>
        <end position="464"/>
    </location>
</feature>
<gene>
    <name evidence="16" type="ORF">F4Y60_12640</name>
</gene>
<evidence type="ECO:0000256" key="6">
    <source>
        <dbReference type="ARBA" id="ARBA00023002"/>
    </source>
</evidence>
<dbReference type="InterPro" id="IPR001753">
    <property type="entry name" value="Enoyl-CoA_hydra/iso"/>
</dbReference>
<keyword evidence="12" id="KW-0511">Multifunctional enzyme</keyword>
<keyword evidence="7" id="KW-0520">NAD</keyword>
<dbReference type="Pfam" id="PF00725">
    <property type="entry name" value="3HCDH"/>
    <property type="match status" value="1"/>
</dbReference>
<dbReference type="InterPro" id="IPR006176">
    <property type="entry name" value="3-OHacyl-CoA_DH_NAD-bd"/>
</dbReference>
<dbReference type="FunFam" id="3.40.50.720:FF:000009">
    <property type="entry name" value="Fatty oxidation complex, alpha subunit"/>
    <property type="match status" value="1"/>
</dbReference>
<dbReference type="Gene3D" id="3.90.226.10">
    <property type="entry name" value="2-enoyl-CoA Hydratase, Chain A, domain 1"/>
    <property type="match status" value="1"/>
</dbReference>
<dbReference type="CDD" id="cd06558">
    <property type="entry name" value="crotonase-like"/>
    <property type="match status" value="1"/>
</dbReference>
<dbReference type="InterPro" id="IPR006108">
    <property type="entry name" value="3HC_DH_C"/>
</dbReference>
<dbReference type="InterPro" id="IPR029045">
    <property type="entry name" value="ClpP/crotonase-like_dom_sf"/>
</dbReference>
<dbReference type="PANTHER" id="PTHR23309">
    <property type="entry name" value="3-HYDROXYACYL-COA DEHYROGENASE"/>
    <property type="match status" value="1"/>
</dbReference>
<evidence type="ECO:0000256" key="10">
    <source>
        <dbReference type="ARBA" id="ARBA00023235"/>
    </source>
</evidence>
<evidence type="ECO:0000256" key="9">
    <source>
        <dbReference type="ARBA" id="ARBA00023140"/>
    </source>
</evidence>
<dbReference type="SUPFAM" id="SSF52096">
    <property type="entry name" value="ClpP/crotonase"/>
    <property type="match status" value="1"/>
</dbReference>
<dbReference type="InterPro" id="IPR036291">
    <property type="entry name" value="NAD(P)-bd_dom_sf"/>
</dbReference>
<evidence type="ECO:0000256" key="3">
    <source>
        <dbReference type="ARBA" id="ARBA00011245"/>
    </source>
</evidence>
<dbReference type="InterPro" id="IPR008927">
    <property type="entry name" value="6-PGluconate_DH-like_C_sf"/>
</dbReference>
<accession>A0A6B0Y3X0</accession>
<evidence type="ECO:0000256" key="8">
    <source>
        <dbReference type="ARBA" id="ARBA00023098"/>
    </source>
</evidence>